<dbReference type="HOGENOM" id="CLU_1332107_0_0_1"/>
<dbReference type="OrthoDB" id="3037028at2759"/>
<proteinExistence type="predicted"/>
<gene>
    <name evidence="2" type="ORF">K443DRAFT_111992</name>
</gene>
<keyword evidence="3" id="KW-1185">Reference proteome</keyword>
<sequence>MSQPKRELFGLLQALEAASYWLLGARKLIVETDAKYLSGMLKNPGMGPNATINRWIDKILMFHFKLQHVQGKTFGADGLSRRDAQPGDEVFSNSEEHEDEPIGPLEVLPDPDDGDPPLDFESFKDQIDSRGGYVQKLALDISDFQDELDREIALNENIAKTVKERIDKDPDHNESSKEQKDFLQTFLLSTLIPGLETLQSPIFGYL</sequence>
<dbReference type="EMBL" id="KN838841">
    <property type="protein sequence ID" value="KIJ93475.1"/>
    <property type="molecule type" value="Genomic_DNA"/>
</dbReference>
<dbReference type="AlphaFoldDB" id="A0A0C9WQL0"/>
<dbReference type="Proteomes" id="UP000054477">
    <property type="component" value="Unassembled WGS sequence"/>
</dbReference>
<reference evidence="2 3" key="1">
    <citation type="submission" date="2014-04" db="EMBL/GenBank/DDBJ databases">
        <authorList>
            <consortium name="DOE Joint Genome Institute"/>
            <person name="Kuo A."/>
            <person name="Kohler A."/>
            <person name="Nagy L.G."/>
            <person name="Floudas D."/>
            <person name="Copeland A."/>
            <person name="Barry K.W."/>
            <person name="Cichocki N."/>
            <person name="Veneault-Fourrey C."/>
            <person name="LaButti K."/>
            <person name="Lindquist E.A."/>
            <person name="Lipzen A."/>
            <person name="Lundell T."/>
            <person name="Morin E."/>
            <person name="Murat C."/>
            <person name="Sun H."/>
            <person name="Tunlid A."/>
            <person name="Henrissat B."/>
            <person name="Grigoriev I.V."/>
            <person name="Hibbett D.S."/>
            <person name="Martin F."/>
            <person name="Nordberg H.P."/>
            <person name="Cantor M.N."/>
            <person name="Hua S.X."/>
        </authorList>
    </citation>
    <scope>NUCLEOTIDE SEQUENCE [LARGE SCALE GENOMIC DNA]</scope>
    <source>
        <strain evidence="2 3">LaAM-08-1</strain>
    </source>
</reference>
<evidence type="ECO:0000313" key="2">
    <source>
        <dbReference type="EMBL" id="KIJ93475.1"/>
    </source>
</evidence>
<organism evidence="2 3">
    <name type="scientific">Laccaria amethystina LaAM-08-1</name>
    <dbReference type="NCBI Taxonomy" id="1095629"/>
    <lineage>
        <taxon>Eukaryota</taxon>
        <taxon>Fungi</taxon>
        <taxon>Dikarya</taxon>
        <taxon>Basidiomycota</taxon>
        <taxon>Agaricomycotina</taxon>
        <taxon>Agaricomycetes</taxon>
        <taxon>Agaricomycetidae</taxon>
        <taxon>Agaricales</taxon>
        <taxon>Agaricineae</taxon>
        <taxon>Hydnangiaceae</taxon>
        <taxon>Laccaria</taxon>
    </lineage>
</organism>
<feature type="region of interest" description="Disordered" evidence="1">
    <location>
        <begin position="76"/>
        <end position="115"/>
    </location>
</feature>
<dbReference type="STRING" id="1095629.A0A0C9WQL0"/>
<accession>A0A0C9WQL0</accession>
<reference evidence="3" key="2">
    <citation type="submission" date="2015-01" db="EMBL/GenBank/DDBJ databases">
        <title>Evolutionary Origins and Diversification of the Mycorrhizal Mutualists.</title>
        <authorList>
            <consortium name="DOE Joint Genome Institute"/>
            <consortium name="Mycorrhizal Genomics Consortium"/>
            <person name="Kohler A."/>
            <person name="Kuo A."/>
            <person name="Nagy L.G."/>
            <person name="Floudas D."/>
            <person name="Copeland A."/>
            <person name="Barry K.W."/>
            <person name="Cichocki N."/>
            <person name="Veneault-Fourrey C."/>
            <person name="LaButti K."/>
            <person name="Lindquist E.A."/>
            <person name="Lipzen A."/>
            <person name="Lundell T."/>
            <person name="Morin E."/>
            <person name="Murat C."/>
            <person name="Riley R."/>
            <person name="Ohm R."/>
            <person name="Sun H."/>
            <person name="Tunlid A."/>
            <person name="Henrissat B."/>
            <person name="Grigoriev I.V."/>
            <person name="Hibbett D.S."/>
            <person name="Martin F."/>
        </authorList>
    </citation>
    <scope>NUCLEOTIDE SEQUENCE [LARGE SCALE GENOMIC DNA]</scope>
    <source>
        <strain evidence="3">LaAM-08-1</strain>
    </source>
</reference>
<evidence type="ECO:0008006" key="4">
    <source>
        <dbReference type="Google" id="ProtNLM"/>
    </source>
</evidence>
<evidence type="ECO:0000313" key="3">
    <source>
        <dbReference type="Proteomes" id="UP000054477"/>
    </source>
</evidence>
<evidence type="ECO:0000256" key="1">
    <source>
        <dbReference type="SAM" id="MobiDB-lite"/>
    </source>
</evidence>
<name>A0A0C9WQL0_9AGAR</name>
<protein>
    <recommendedName>
        <fullName evidence="4">Reverse transcriptase RNase H-like domain-containing protein</fullName>
    </recommendedName>
</protein>